<accession>A0ABX7MAP6</accession>
<evidence type="ECO:0000313" key="2">
    <source>
        <dbReference type="EMBL" id="QSI77545.1"/>
    </source>
</evidence>
<keyword evidence="1" id="KW-0732">Signal</keyword>
<organism evidence="2 3">
    <name type="scientific">Niveibacterium microcysteis</name>
    <dbReference type="NCBI Taxonomy" id="2811415"/>
    <lineage>
        <taxon>Bacteria</taxon>
        <taxon>Pseudomonadati</taxon>
        <taxon>Pseudomonadota</taxon>
        <taxon>Betaproteobacteria</taxon>
        <taxon>Rhodocyclales</taxon>
        <taxon>Rhodocyclaceae</taxon>
        <taxon>Niveibacterium</taxon>
    </lineage>
</organism>
<proteinExistence type="predicted"/>
<reference evidence="2 3" key="1">
    <citation type="submission" date="2021-02" db="EMBL/GenBank/DDBJ databases">
        <title>Niveibacterium changnyeongensis HC41.</title>
        <authorList>
            <person name="Kang M."/>
        </authorList>
    </citation>
    <scope>NUCLEOTIDE SEQUENCE [LARGE SCALE GENOMIC DNA]</scope>
    <source>
        <strain evidence="2 3">HC41</strain>
    </source>
</reference>
<dbReference type="Proteomes" id="UP000663570">
    <property type="component" value="Chromosome"/>
</dbReference>
<name>A0ABX7MAP6_9RHOO</name>
<protein>
    <recommendedName>
        <fullName evidence="4">Ysc84 actin-binding domain-containing protein</fullName>
    </recommendedName>
</protein>
<sequence length="190" mass="20302">MQARLMGGALALLLALTPMFASAAMSAKEKEKERATIRKDVKATLNKLYRTQPSAKSLIAGAAGYAVINNFGMKILVAGGGSGKGIAYNKAGKEVFLKMVEVQAGLGMGVKKFSQVWVFLDEAKLKKFMSGSFETSGQANATAKYKQSGGAYAGAFAVDDGVWIYQLQGDGLALELTAKATKYYRYDELN</sequence>
<evidence type="ECO:0000256" key="1">
    <source>
        <dbReference type="SAM" id="SignalP"/>
    </source>
</evidence>
<evidence type="ECO:0008006" key="4">
    <source>
        <dbReference type="Google" id="ProtNLM"/>
    </source>
</evidence>
<feature type="chain" id="PRO_5046484288" description="Ysc84 actin-binding domain-containing protein" evidence="1">
    <location>
        <begin position="24"/>
        <end position="190"/>
    </location>
</feature>
<evidence type="ECO:0000313" key="3">
    <source>
        <dbReference type="Proteomes" id="UP000663570"/>
    </source>
</evidence>
<gene>
    <name evidence="2" type="ORF">JY500_02495</name>
</gene>
<dbReference type="EMBL" id="CP071060">
    <property type="protein sequence ID" value="QSI77545.1"/>
    <property type="molecule type" value="Genomic_DNA"/>
</dbReference>
<dbReference type="RefSeq" id="WP_206254964.1">
    <property type="nucleotide sequence ID" value="NZ_CP071060.1"/>
</dbReference>
<feature type="signal peptide" evidence="1">
    <location>
        <begin position="1"/>
        <end position="23"/>
    </location>
</feature>
<keyword evidence="3" id="KW-1185">Reference proteome</keyword>